<evidence type="ECO:0000259" key="7">
    <source>
        <dbReference type="PROSITE" id="PS50262"/>
    </source>
</evidence>
<keyword evidence="9" id="KW-1185">Reference proteome</keyword>
<dbReference type="AlphaFoldDB" id="A0A9P1IX34"/>
<feature type="transmembrane region" description="Helical" evidence="6">
    <location>
        <begin position="37"/>
        <end position="57"/>
    </location>
</feature>
<feature type="domain" description="G-protein coupled receptors family 1 profile" evidence="7">
    <location>
        <begin position="16"/>
        <end position="225"/>
    </location>
</feature>
<name>A0A9P1IX34_9PELO</name>
<evidence type="ECO:0000256" key="5">
    <source>
        <dbReference type="ARBA" id="ARBA00023136"/>
    </source>
</evidence>
<comment type="similarity">
    <text evidence="2">Belongs to the nematode receptor-like protein srd family.</text>
</comment>
<protein>
    <recommendedName>
        <fullName evidence="7">G-protein coupled receptors family 1 profile domain-containing protein</fullName>
    </recommendedName>
</protein>
<dbReference type="Pfam" id="PF10317">
    <property type="entry name" value="7TM_GPCR_Srd"/>
    <property type="match status" value="1"/>
</dbReference>
<dbReference type="InterPro" id="IPR017452">
    <property type="entry name" value="GPCR_Rhodpsn_7TM"/>
</dbReference>
<evidence type="ECO:0000256" key="4">
    <source>
        <dbReference type="ARBA" id="ARBA00022989"/>
    </source>
</evidence>
<dbReference type="SUPFAM" id="SSF81321">
    <property type="entry name" value="Family A G protein-coupled receptor-like"/>
    <property type="match status" value="1"/>
</dbReference>
<comment type="subcellular location">
    <subcellularLocation>
        <location evidence="1">Membrane</location>
        <topology evidence="1">Multi-pass membrane protein</topology>
    </subcellularLocation>
</comment>
<keyword evidence="4 6" id="KW-1133">Transmembrane helix</keyword>
<dbReference type="Gene3D" id="1.20.1070.10">
    <property type="entry name" value="Rhodopsin 7-helix transmembrane proteins"/>
    <property type="match status" value="1"/>
</dbReference>
<organism evidence="8 9">
    <name type="scientific">Caenorhabditis angaria</name>
    <dbReference type="NCBI Taxonomy" id="860376"/>
    <lineage>
        <taxon>Eukaryota</taxon>
        <taxon>Metazoa</taxon>
        <taxon>Ecdysozoa</taxon>
        <taxon>Nematoda</taxon>
        <taxon>Chromadorea</taxon>
        <taxon>Rhabditida</taxon>
        <taxon>Rhabditina</taxon>
        <taxon>Rhabditomorpha</taxon>
        <taxon>Rhabditoidea</taxon>
        <taxon>Rhabditidae</taxon>
        <taxon>Peloderinae</taxon>
        <taxon>Caenorhabditis</taxon>
    </lineage>
</organism>
<dbReference type="Proteomes" id="UP001152747">
    <property type="component" value="Unassembled WGS sequence"/>
</dbReference>
<dbReference type="PANTHER" id="PTHR22945:SF13">
    <property type="entry name" value="SERPENTINE RECEPTOR, CLASS D (DELTA)"/>
    <property type="match status" value="1"/>
</dbReference>
<accession>A0A9P1IX34</accession>
<comment type="caution">
    <text evidence="8">The sequence shown here is derived from an EMBL/GenBank/DDBJ whole genome shotgun (WGS) entry which is preliminary data.</text>
</comment>
<keyword evidence="5 6" id="KW-0472">Membrane</keyword>
<keyword evidence="3 6" id="KW-0812">Transmembrane</keyword>
<evidence type="ECO:0000256" key="2">
    <source>
        <dbReference type="ARBA" id="ARBA00009166"/>
    </source>
</evidence>
<feature type="transmembrane region" description="Helical" evidence="6">
    <location>
        <begin position="7"/>
        <end position="25"/>
    </location>
</feature>
<gene>
    <name evidence="8" type="ORF">CAMP_LOCUS15444</name>
</gene>
<reference evidence="8" key="1">
    <citation type="submission" date="2022-11" db="EMBL/GenBank/DDBJ databases">
        <authorList>
            <person name="Kikuchi T."/>
        </authorList>
    </citation>
    <scope>NUCLEOTIDE SEQUENCE</scope>
    <source>
        <strain evidence="8">PS1010</strain>
    </source>
</reference>
<dbReference type="EMBL" id="CANHGI010000005">
    <property type="protein sequence ID" value="CAI5452807.1"/>
    <property type="molecule type" value="Genomic_DNA"/>
</dbReference>
<dbReference type="PANTHER" id="PTHR22945">
    <property type="entry name" value="SERPENTINE RECEPTOR, CLASS D DELTA"/>
    <property type="match status" value="1"/>
</dbReference>
<dbReference type="GO" id="GO:0016020">
    <property type="term" value="C:membrane"/>
    <property type="evidence" value="ECO:0007669"/>
    <property type="project" value="UniProtKB-SubCell"/>
</dbReference>
<proteinExistence type="inferred from homology"/>
<evidence type="ECO:0000256" key="1">
    <source>
        <dbReference type="ARBA" id="ARBA00004141"/>
    </source>
</evidence>
<evidence type="ECO:0000313" key="9">
    <source>
        <dbReference type="Proteomes" id="UP001152747"/>
    </source>
</evidence>
<evidence type="ECO:0000256" key="6">
    <source>
        <dbReference type="SAM" id="Phobius"/>
    </source>
</evidence>
<dbReference type="PROSITE" id="PS50262">
    <property type="entry name" value="G_PROTEIN_RECEP_F1_2"/>
    <property type="match status" value="1"/>
</dbReference>
<dbReference type="InterPro" id="IPR019421">
    <property type="entry name" value="7TM_GPCR_serpentine_rcpt_Srd"/>
</dbReference>
<feature type="transmembrane region" description="Helical" evidence="6">
    <location>
        <begin position="174"/>
        <end position="200"/>
    </location>
</feature>
<sequence length="225" mass="26022">MFILFHLFISACGIILNTLLIYAVMTKTPENMNKYTLIILNVSFTDLFLCFLDIFVIQRLVSCGTAVVYISMGLCSRFSSSFCFLMYTIQMHLYMHSIWMLFASYAYRYYVLVKSEVTRTQIQSFLMLLYIPSLVQMSNVLVEHGDETKAAEILTKKYPAINTSDLVLTTNSTIFTFSVMYVIVHMIGNWIIIRGIIIIFTEQNFNKNQYDLIICSIKKDAFAFC</sequence>
<evidence type="ECO:0000313" key="8">
    <source>
        <dbReference type="EMBL" id="CAI5452807.1"/>
    </source>
</evidence>
<dbReference type="InterPro" id="IPR050920">
    <property type="entry name" value="Nematode_rcpt-like_delta"/>
</dbReference>
<evidence type="ECO:0000256" key="3">
    <source>
        <dbReference type="ARBA" id="ARBA00022692"/>
    </source>
</evidence>